<dbReference type="Pfam" id="PF02361">
    <property type="entry name" value="CbiQ"/>
    <property type="match status" value="1"/>
</dbReference>
<dbReference type="GO" id="GO:0005886">
    <property type="term" value="C:plasma membrane"/>
    <property type="evidence" value="ECO:0007669"/>
    <property type="project" value="TreeGrafter"/>
</dbReference>
<keyword evidence="3 6" id="KW-0812">Transmembrane</keyword>
<evidence type="ECO:0000256" key="2">
    <source>
        <dbReference type="ARBA" id="ARBA00008564"/>
    </source>
</evidence>
<organism evidence="7 8">
    <name type="scientific">Notoacmeibacter marinus</name>
    <dbReference type="NCBI Taxonomy" id="1876515"/>
    <lineage>
        <taxon>Bacteria</taxon>
        <taxon>Pseudomonadati</taxon>
        <taxon>Pseudomonadota</taxon>
        <taxon>Alphaproteobacteria</taxon>
        <taxon>Hyphomicrobiales</taxon>
        <taxon>Notoacmeibacteraceae</taxon>
        <taxon>Notoacmeibacter</taxon>
    </lineage>
</organism>
<evidence type="ECO:0000256" key="4">
    <source>
        <dbReference type="ARBA" id="ARBA00022989"/>
    </source>
</evidence>
<keyword evidence="8" id="KW-1185">Reference proteome</keyword>
<keyword evidence="5 6" id="KW-0472">Membrane</keyword>
<proteinExistence type="inferred from homology"/>
<comment type="subcellular location">
    <subcellularLocation>
        <location evidence="1">Membrane</location>
        <topology evidence="1">Multi-pass membrane protein</topology>
    </subcellularLocation>
</comment>
<feature type="transmembrane region" description="Helical" evidence="6">
    <location>
        <begin position="92"/>
        <end position="114"/>
    </location>
</feature>
<dbReference type="Proteomes" id="UP000215405">
    <property type="component" value="Unassembled WGS sequence"/>
</dbReference>
<dbReference type="InterPro" id="IPR003339">
    <property type="entry name" value="ABC/ECF_trnsptr_transmembrane"/>
</dbReference>
<evidence type="ECO:0000256" key="1">
    <source>
        <dbReference type="ARBA" id="ARBA00004141"/>
    </source>
</evidence>
<gene>
    <name evidence="7" type="ORF">B7H23_09235</name>
</gene>
<dbReference type="EMBL" id="NBYO01000002">
    <property type="protein sequence ID" value="OXT00320.1"/>
    <property type="molecule type" value="Genomic_DNA"/>
</dbReference>
<evidence type="ECO:0008006" key="9">
    <source>
        <dbReference type="Google" id="ProtNLM"/>
    </source>
</evidence>
<sequence>MINGLYRPGASPIHRLRAGTKLLLLAITCTIVFFMEGWALAVVPVITVALYATARFDAQTLYRQLRPALPFILLIAMFQVFAASWVEAVETVLRFSGLILLAALLSLTTSPAALSDAMLSAMRPFKRFGLPAEQIALAMTLAIRFIPVISQAGEDVREAQRARGGRNRFFRSAGPTIIRTLKLADELAEALEARGLGLGDAEAPRRPTSAFEPRR</sequence>
<evidence type="ECO:0000256" key="6">
    <source>
        <dbReference type="SAM" id="Phobius"/>
    </source>
</evidence>
<dbReference type="PANTHER" id="PTHR33514:SF13">
    <property type="entry name" value="PROTEIN ABCI12, CHLOROPLASTIC"/>
    <property type="match status" value="1"/>
</dbReference>
<comment type="caution">
    <text evidence="7">The sequence shown here is derived from an EMBL/GenBank/DDBJ whole genome shotgun (WGS) entry which is preliminary data.</text>
</comment>
<dbReference type="AlphaFoldDB" id="A0A231UWP5"/>
<comment type="similarity">
    <text evidence="2">Belongs to the CbiQ family.</text>
</comment>
<feature type="transmembrane region" description="Helical" evidence="6">
    <location>
        <begin position="22"/>
        <end position="53"/>
    </location>
</feature>
<evidence type="ECO:0000256" key="5">
    <source>
        <dbReference type="ARBA" id="ARBA00023136"/>
    </source>
</evidence>
<evidence type="ECO:0000313" key="8">
    <source>
        <dbReference type="Proteomes" id="UP000215405"/>
    </source>
</evidence>
<dbReference type="CDD" id="cd16914">
    <property type="entry name" value="EcfT"/>
    <property type="match status" value="1"/>
</dbReference>
<evidence type="ECO:0000256" key="3">
    <source>
        <dbReference type="ARBA" id="ARBA00022692"/>
    </source>
</evidence>
<protein>
    <recommendedName>
        <fullName evidence="9">Energy-coupling factor transporter transmembrane protein EcfT</fullName>
    </recommendedName>
</protein>
<evidence type="ECO:0000313" key="7">
    <source>
        <dbReference type="EMBL" id="OXT00320.1"/>
    </source>
</evidence>
<reference evidence="8" key="1">
    <citation type="journal article" date="2017" name="Int. J. Syst. Evol. Microbiol.">
        <title>Notoacmeibacter marinus gen. nov., sp. nov., isolated from the gut of a limpet and proposal of Notoacmeibacteraceae fam. nov. in the order Rhizobiales of the class Alphaproteobacteria.</title>
        <authorList>
            <person name="Huang Z."/>
            <person name="Guo F."/>
            <person name="Lai Q."/>
        </authorList>
    </citation>
    <scope>NUCLEOTIDE SEQUENCE [LARGE SCALE GENOMIC DNA]</scope>
    <source>
        <strain evidence="8">XMTR2A4</strain>
    </source>
</reference>
<accession>A0A231UWP5</accession>
<dbReference type="PANTHER" id="PTHR33514">
    <property type="entry name" value="PROTEIN ABCI12, CHLOROPLASTIC"/>
    <property type="match status" value="1"/>
</dbReference>
<feature type="transmembrane region" description="Helical" evidence="6">
    <location>
        <begin position="65"/>
        <end position="86"/>
    </location>
</feature>
<keyword evidence="4 6" id="KW-1133">Transmembrane helix</keyword>
<dbReference type="RefSeq" id="WP_094077149.1">
    <property type="nucleotide sequence ID" value="NZ_NBYO01000002.1"/>
</dbReference>
<name>A0A231UWP5_9HYPH</name>